<dbReference type="Proteomes" id="UP000676565">
    <property type="component" value="Unassembled WGS sequence"/>
</dbReference>
<feature type="signal peptide" evidence="3">
    <location>
        <begin position="1"/>
        <end position="19"/>
    </location>
</feature>
<keyword evidence="1" id="KW-0479">Metal-binding</keyword>
<dbReference type="SUPFAM" id="SSF47473">
    <property type="entry name" value="EF-hand"/>
    <property type="match status" value="2"/>
</dbReference>
<dbReference type="Gene3D" id="1.10.238.10">
    <property type="entry name" value="EF-hand"/>
    <property type="match status" value="4"/>
</dbReference>
<name>A0ABS5BV32_9BACT</name>
<dbReference type="CDD" id="cd00051">
    <property type="entry name" value="EFh"/>
    <property type="match status" value="2"/>
</dbReference>
<organism evidence="5 6">
    <name type="scientific">Gemmata palustris</name>
    <dbReference type="NCBI Taxonomy" id="2822762"/>
    <lineage>
        <taxon>Bacteria</taxon>
        <taxon>Pseudomonadati</taxon>
        <taxon>Planctomycetota</taxon>
        <taxon>Planctomycetia</taxon>
        <taxon>Gemmatales</taxon>
        <taxon>Gemmataceae</taxon>
        <taxon>Gemmata</taxon>
    </lineage>
</organism>
<evidence type="ECO:0000256" key="3">
    <source>
        <dbReference type="SAM" id="SignalP"/>
    </source>
</evidence>
<feature type="domain" description="EF-hand" evidence="4">
    <location>
        <begin position="49"/>
        <end position="84"/>
    </location>
</feature>
<protein>
    <submittedName>
        <fullName evidence="5">EF-hand domain-containing protein</fullName>
    </submittedName>
</protein>
<accession>A0ABS5BV32</accession>
<feature type="domain" description="EF-hand" evidence="4">
    <location>
        <begin position="282"/>
        <end position="317"/>
    </location>
</feature>
<evidence type="ECO:0000259" key="4">
    <source>
        <dbReference type="PROSITE" id="PS50222"/>
    </source>
</evidence>
<evidence type="ECO:0000313" key="5">
    <source>
        <dbReference type="EMBL" id="MBP3957580.1"/>
    </source>
</evidence>
<dbReference type="SMART" id="SM00054">
    <property type="entry name" value="EFh"/>
    <property type="match status" value="6"/>
</dbReference>
<dbReference type="PANTHER" id="PTHR10891">
    <property type="entry name" value="EF-HAND CALCIUM-BINDING DOMAIN CONTAINING PROTEIN"/>
    <property type="match status" value="1"/>
</dbReference>
<dbReference type="EMBL" id="JAGKQQ010000001">
    <property type="protein sequence ID" value="MBP3957580.1"/>
    <property type="molecule type" value="Genomic_DNA"/>
</dbReference>
<dbReference type="InterPro" id="IPR039647">
    <property type="entry name" value="EF_hand_pair_protein_CML-like"/>
</dbReference>
<feature type="domain" description="EF-hand" evidence="4">
    <location>
        <begin position="325"/>
        <end position="360"/>
    </location>
</feature>
<gene>
    <name evidence="5" type="ORF">J8F10_20215</name>
</gene>
<evidence type="ECO:0000313" key="6">
    <source>
        <dbReference type="Proteomes" id="UP000676565"/>
    </source>
</evidence>
<dbReference type="InterPro" id="IPR018247">
    <property type="entry name" value="EF_Hand_1_Ca_BS"/>
</dbReference>
<reference evidence="5 6" key="1">
    <citation type="submission" date="2021-04" db="EMBL/GenBank/DDBJ databases">
        <authorList>
            <person name="Ivanova A."/>
        </authorList>
    </citation>
    <scope>NUCLEOTIDE SEQUENCE [LARGE SCALE GENOMIC DNA]</scope>
    <source>
        <strain evidence="5 6">G18</strain>
    </source>
</reference>
<dbReference type="Pfam" id="PF13202">
    <property type="entry name" value="EF-hand_5"/>
    <property type="match status" value="4"/>
</dbReference>
<dbReference type="PROSITE" id="PS00018">
    <property type="entry name" value="EF_HAND_1"/>
    <property type="match status" value="4"/>
</dbReference>
<feature type="domain" description="EF-hand" evidence="4">
    <location>
        <begin position="414"/>
        <end position="440"/>
    </location>
</feature>
<keyword evidence="6" id="KW-1185">Reference proteome</keyword>
<comment type="caution">
    <text evidence="5">The sequence shown here is derived from an EMBL/GenBank/DDBJ whole genome shotgun (WGS) entry which is preliminary data.</text>
</comment>
<sequence length="458" mass="48868">MTRLLALLATLVLGGSAFTADPDLVFPGSEKSAHLRLEIAADATAPEAAWAAFLDKLFAHFDRDNDGKLSAPEANRVFPLPLPGGHAVAMNFAALDKAQSGRVTPVEFRAFYRDRGFTPVTIVNQFAPAETLALSEALFRHLDRDNDGQLSAAELRRAAGLLKRLDENEDEVLTAAELLGENRAAFQSDPAGLKLAAPEKTAPNATLRLALSGKPALAGVSEAFELSADGTRLRVPGGVCVVRITKADPTTAFRAAKSFYLAQFKATTGDKPARKQVFDDDPTAQVLAGLFDSADRDGDGKLTRAELEALFDLIELGIACRVLVTATDRGRNLFDLFDTNGDGRLDLDELIRAGRNVPGALARDKSLERSAVPASYQLTVSRGPLGDSFGPVPFGAAPKPKPLLPRAARGPAWFRAMDKNGDGYVSAREFIGAPDLFTKLDTNGDGRISTEEAESANP</sequence>
<dbReference type="PROSITE" id="PS50222">
    <property type="entry name" value="EF_HAND_2"/>
    <property type="match status" value="5"/>
</dbReference>
<keyword evidence="3" id="KW-0732">Signal</keyword>
<proteinExistence type="predicted"/>
<dbReference type="InterPro" id="IPR002048">
    <property type="entry name" value="EF_hand_dom"/>
</dbReference>
<keyword evidence="2" id="KW-0677">Repeat</keyword>
<dbReference type="RefSeq" id="WP_210656773.1">
    <property type="nucleotide sequence ID" value="NZ_JAGKQQ010000001.1"/>
</dbReference>
<dbReference type="InterPro" id="IPR011992">
    <property type="entry name" value="EF-hand-dom_pair"/>
</dbReference>
<evidence type="ECO:0000256" key="2">
    <source>
        <dbReference type="ARBA" id="ARBA00022737"/>
    </source>
</evidence>
<feature type="domain" description="EF-hand" evidence="4">
    <location>
        <begin position="130"/>
        <end position="165"/>
    </location>
</feature>
<evidence type="ECO:0000256" key="1">
    <source>
        <dbReference type="ARBA" id="ARBA00022723"/>
    </source>
</evidence>
<feature type="chain" id="PRO_5046739058" evidence="3">
    <location>
        <begin position="20"/>
        <end position="458"/>
    </location>
</feature>
<dbReference type="Pfam" id="PF13499">
    <property type="entry name" value="EF-hand_7"/>
    <property type="match status" value="1"/>
</dbReference>